<sequence>MLAGAMGIAPLGERIFLVDVFIITISTGPLLELVWCHSSWGFRSMHCYCLLTVIHHYATNCPGSCIMLDSGGFVKFRPR</sequence>
<evidence type="ECO:0000256" key="1">
    <source>
        <dbReference type="SAM" id="Phobius"/>
    </source>
</evidence>
<keyword evidence="1" id="KW-0812">Transmembrane</keyword>
<organism evidence="2 3">
    <name type="scientific">Polyplosphaeria fusca</name>
    <dbReference type="NCBI Taxonomy" id="682080"/>
    <lineage>
        <taxon>Eukaryota</taxon>
        <taxon>Fungi</taxon>
        <taxon>Dikarya</taxon>
        <taxon>Ascomycota</taxon>
        <taxon>Pezizomycotina</taxon>
        <taxon>Dothideomycetes</taxon>
        <taxon>Pleosporomycetidae</taxon>
        <taxon>Pleosporales</taxon>
        <taxon>Tetraplosphaeriaceae</taxon>
        <taxon>Polyplosphaeria</taxon>
    </lineage>
</organism>
<evidence type="ECO:0000313" key="3">
    <source>
        <dbReference type="Proteomes" id="UP000799444"/>
    </source>
</evidence>
<feature type="transmembrane region" description="Helical" evidence="1">
    <location>
        <begin position="15"/>
        <end position="35"/>
    </location>
</feature>
<reference evidence="2" key="1">
    <citation type="journal article" date="2020" name="Stud. Mycol.">
        <title>101 Dothideomycetes genomes: a test case for predicting lifestyles and emergence of pathogens.</title>
        <authorList>
            <person name="Haridas S."/>
            <person name="Albert R."/>
            <person name="Binder M."/>
            <person name="Bloem J."/>
            <person name="Labutti K."/>
            <person name="Salamov A."/>
            <person name="Andreopoulos B."/>
            <person name="Baker S."/>
            <person name="Barry K."/>
            <person name="Bills G."/>
            <person name="Bluhm B."/>
            <person name="Cannon C."/>
            <person name="Castanera R."/>
            <person name="Culley D."/>
            <person name="Daum C."/>
            <person name="Ezra D."/>
            <person name="Gonzalez J."/>
            <person name="Henrissat B."/>
            <person name="Kuo A."/>
            <person name="Liang C."/>
            <person name="Lipzen A."/>
            <person name="Lutzoni F."/>
            <person name="Magnuson J."/>
            <person name="Mondo S."/>
            <person name="Nolan M."/>
            <person name="Ohm R."/>
            <person name="Pangilinan J."/>
            <person name="Park H.-J."/>
            <person name="Ramirez L."/>
            <person name="Alfaro M."/>
            <person name="Sun H."/>
            <person name="Tritt A."/>
            <person name="Yoshinaga Y."/>
            <person name="Zwiers L.-H."/>
            <person name="Turgeon B."/>
            <person name="Goodwin S."/>
            <person name="Spatafora J."/>
            <person name="Crous P."/>
            <person name="Grigoriev I."/>
        </authorList>
    </citation>
    <scope>NUCLEOTIDE SEQUENCE</scope>
    <source>
        <strain evidence="2">CBS 125425</strain>
    </source>
</reference>
<keyword evidence="1" id="KW-1133">Transmembrane helix</keyword>
<dbReference type="EMBL" id="ML996195">
    <property type="protein sequence ID" value="KAF2731460.1"/>
    <property type="molecule type" value="Genomic_DNA"/>
</dbReference>
<proteinExistence type="predicted"/>
<accession>A0A9P4V0Q0</accession>
<protein>
    <submittedName>
        <fullName evidence="2">Uncharacterized protein</fullName>
    </submittedName>
</protein>
<gene>
    <name evidence="2" type="ORF">EJ04DRAFT_367986</name>
</gene>
<comment type="caution">
    <text evidence="2">The sequence shown here is derived from an EMBL/GenBank/DDBJ whole genome shotgun (WGS) entry which is preliminary data.</text>
</comment>
<dbReference type="AlphaFoldDB" id="A0A9P4V0Q0"/>
<evidence type="ECO:0000313" key="2">
    <source>
        <dbReference type="EMBL" id="KAF2731460.1"/>
    </source>
</evidence>
<keyword evidence="3" id="KW-1185">Reference proteome</keyword>
<name>A0A9P4V0Q0_9PLEO</name>
<keyword evidence="1" id="KW-0472">Membrane</keyword>
<dbReference type="Proteomes" id="UP000799444">
    <property type="component" value="Unassembled WGS sequence"/>
</dbReference>